<sequence length="227" mass="25461">MTRYLKLSRNIRIAGLSGVSNRIVEFLEGQDLTPYTEYAQIMPDLQALTKAFTVAMDRDHIESELADLDAVRDKALSNLSHILKGYASLTIEEISEPAHRLLVIFNKYGLEIADYRYDAESGKIASLLLDLATPEAVTDISALAHVAHTISELTEAQHTFEAKKIVYDQAVETRKESTQSATILKPQLLDTINNLVNYHIAMVQFKDTNFKHIADTINGWIKDANNK</sequence>
<evidence type="ECO:0000313" key="1">
    <source>
        <dbReference type="EMBL" id="UOB17662.1"/>
    </source>
</evidence>
<dbReference type="Proteomes" id="UP000831290">
    <property type="component" value="Chromosome"/>
</dbReference>
<dbReference type="RefSeq" id="WP_255843287.1">
    <property type="nucleotide sequence ID" value="NZ_CP094358.1"/>
</dbReference>
<dbReference type="Pfam" id="PF19775">
    <property type="entry name" value="DUF6261"/>
    <property type="match status" value="1"/>
</dbReference>
<keyword evidence="2" id="KW-1185">Reference proteome</keyword>
<dbReference type="AlphaFoldDB" id="A0A9E6ZYR5"/>
<dbReference type="InterPro" id="IPR046228">
    <property type="entry name" value="DUF6261"/>
</dbReference>
<gene>
    <name evidence="1" type="ORF">MQE35_18215</name>
</gene>
<name>A0A9E6ZYR5_9FLAO</name>
<proteinExistence type="predicted"/>
<organism evidence="1 2">
    <name type="scientific">Abyssalbus ytuae</name>
    <dbReference type="NCBI Taxonomy" id="2926907"/>
    <lineage>
        <taxon>Bacteria</taxon>
        <taxon>Pseudomonadati</taxon>
        <taxon>Bacteroidota</taxon>
        <taxon>Flavobacteriia</taxon>
        <taxon>Flavobacteriales</taxon>
        <taxon>Flavobacteriaceae</taxon>
        <taxon>Abyssalbus</taxon>
    </lineage>
</organism>
<dbReference type="KEGG" id="fbm:MQE35_18215"/>
<protein>
    <submittedName>
        <fullName evidence="1">DUF6261 family protein</fullName>
    </submittedName>
</protein>
<evidence type="ECO:0000313" key="2">
    <source>
        <dbReference type="Proteomes" id="UP000831290"/>
    </source>
</evidence>
<accession>A0A9E6ZYR5</accession>
<dbReference type="EMBL" id="CP094358">
    <property type="protein sequence ID" value="UOB17662.1"/>
    <property type="molecule type" value="Genomic_DNA"/>
</dbReference>
<reference evidence="1" key="1">
    <citation type="submission" date="2022-03" db="EMBL/GenBank/DDBJ databases">
        <title>Description of Abyssus ytuae gen. nov., sp. nov., a novel member of the family Flavobacteriaceae isolated from the sediment of Mariana Trench.</title>
        <authorList>
            <person name="Zhang J."/>
            <person name="Xu X."/>
        </authorList>
    </citation>
    <scope>NUCLEOTIDE SEQUENCE</scope>
    <source>
        <strain evidence="1">MT3330</strain>
    </source>
</reference>